<gene>
    <name evidence="7 9" type="primary">nuoA</name>
    <name evidence="9" type="ORF">Ark11_1031</name>
</gene>
<feature type="transmembrane region" description="Helical" evidence="7">
    <location>
        <begin position="91"/>
        <end position="111"/>
    </location>
</feature>
<dbReference type="HAMAP" id="MF_01394">
    <property type="entry name" value="NDH1_NuoA"/>
    <property type="match status" value="1"/>
</dbReference>
<dbReference type="GO" id="GO:0050136">
    <property type="term" value="F:NADH dehydrogenase (quinone) (non-electrogenic) activity"/>
    <property type="evidence" value="ECO:0007669"/>
    <property type="project" value="UniProtKB-UniRule"/>
</dbReference>
<reference evidence="10" key="1">
    <citation type="submission" date="2015-11" db="EMBL/GenBank/DDBJ databases">
        <authorList>
            <person name="Seth-Smith H.M.B."/>
        </authorList>
    </citation>
    <scope>NUCLEOTIDE SEQUENCE [LARGE SCALE GENOMIC DNA]</scope>
    <source>
        <strain evidence="10">2013Ark11</strain>
    </source>
</reference>
<evidence type="ECO:0000313" key="10">
    <source>
        <dbReference type="Proteomes" id="UP000198651"/>
    </source>
</evidence>
<dbReference type="RefSeq" id="WP_092343590.1">
    <property type="nucleotide sequence ID" value="NZ_LN906597.1"/>
</dbReference>
<comment type="function">
    <text evidence="7">NDH-1 shuttles electrons from NADH, via FMN and iron-sulfur (Fe-S) centers, to quinones in the respiratory chain. The immediate electron acceptor for the enzyme in this species is believed to be ubiquinone. Couples the redox reaction to proton translocation (for every two electrons transferred, four hydrogen ions are translocated across the cytoplasmic membrane), and thus conserves the redox energy in a proton gradient.</text>
</comment>
<protein>
    <recommendedName>
        <fullName evidence="7">NADH-quinone oxidoreductase subunit A</fullName>
        <ecNumber evidence="7">7.1.1.-</ecNumber>
    </recommendedName>
    <alternativeName>
        <fullName evidence="7">NADH dehydrogenase I subunit A</fullName>
    </alternativeName>
    <alternativeName>
        <fullName evidence="7">NDH-1 subunit A</fullName>
    </alternativeName>
    <alternativeName>
        <fullName evidence="7">NUO1</fullName>
    </alternativeName>
</protein>
<dbReference type="InterPro" id="IPR023043">
    <property type="entry name" value="NAD(P)H_OxRDtase_bac/plastid"/>
</dbReference>
<dbReference type="Gene3D" id="1.20.58.1610">
    <property type="entry name" value="NADH:ubiquinone/plastoquinone oxidoreductase, chain 3"/>
    <property type="match status" value="1"/>
</dbReference>
<dbReference type="AlphaFoldDB" id="A0A0S4M243"/>
<dbReference type="InterPro" id="IPR038430">
    <property type="entry name" value="NDAH_ubi_oxred_su3_sf"/>
</dbReference>
<feature type="transmembrane region" description="Helical" evidence="7">
    <location>
        <begin position="6"/>
        <end position="30"/>
    </location>
</feature>
<keyword evidence="4 7" id="KW-0812">Transmembrane</keyword>
<dbReference type="OrthoDB" id="9791970at2"/>
<evidence type="ECO:0000256" key="5">
    <source>
        <dbReference type="ARBA" id="ARBA00022989"/>
    </source>
</evidence>
<comment type="catalytic activity">
    <reaction evidence="7 8">
        <text>a quinone + NADH + 5 H(+)(in) = a quinol + NAD(+) + 4 H(+)(out)</text>
        <dbReference type="Rhea" id="RHEA:57888"/>
        <dbReference type="ChEBI" id="CHEBI:15378"/>
        <dbReference type="ChEBI" id="CHEBI:24646"/>
        <dbReference type="ChEBI" id="CHEBI:57540"/>
        <dbReference type="ChEBI" id="CHEBI:57945"/>
        <dbReference type="ChEBI" id="CHEBI:132124"/>
    </reaction>
</comment>
<evidence type="ECO:0000256" key="2">
    <source>
        <dbReference type="ARBA" id="ARBA00008472"/>
    </source>
</evidence>
<keyword evidence="7" id="KW-1003">Cell membrane</keyword>
<keyword evidence="7 8" id="KW-0874">Quinone</keyword>
<dbReference type="PANTHER" id="PTHR11058:SF9">
    <property type="entry name" value="NADH-UBIQUINONE OXIDOREDUCTASE CHAIN 3"/>
    <property type="match status" value="1"/>
</dbReference>
<dbReference type="GO" id="GO:0030964">
    <property type="term" value="C:NADH dehydrogenase complex"/>
    <property type="evidence" value="ECO:0007669"/>
    <property type="project" value="TreeGrafter"/>
</dbReference>
<dbReference type="Proteomes" id="UP000198651">
    <property type="component" value="Chromosome I"/>
</dbReference>
<keyword evidence="10" id="KW-1185">Reference proteome</keyword>
<comment type="subcellular location">
    <subcellularLocation>
        <location evidence="7 8">Cell membrane</location>
        <topology evidence="7 8">Multi-pass membrane protein</topology>
    </subcellularLocation>
    <subcellularLocation>
        <location evidence="1">Membrane</location>
        <topology evidence="1">Multi-pass membrane protein</topology>
    </subcellularLocation>
</comment>
<organism evidence="9 10">
    <name type="scientific">Candidatus Ichthyocystis hellenicum</name>
    <dbReference type="NCBI Taxonomy" id="1561003"/>
    <lineage>
        <taxon>Bacteria</taxon>
        <taxon>Pseudomonadati</taxon>
        <taxon>Pseudomonadota</taxon>
        <taxon>Betaproteobacteria</taxon>
        <taxon>Burkholderiales</taxon>
        <taxon>Candidatus Ichthyocystis</taxon>
    </lineage>
</organism>
<evidence type="ECO:0000256" key="1">
    <source>
        <dbReference type="ARBA" id="ARBA00004141"/>
    </source>
</evidence>
<accession>A0A0S4M243</accession>
<name>A0A0S4M243_9BURK</name>
<evidence type="ECO:0000256" key="4">
    <source>
        <dbReference type="ARBA" id="ARBA00022692"/>
    </source>
</evidence>
<keyword evidence="5 7" id="KW-1133">Transmembrane helix</keyword>
<keyword evidence="6 7" id="KW-0472">Membrane</keyword>
<sequence>MFGDYFLLLVFIGFGFLVGIVPTMISRFFISKNAPYKEKLESYECGFDPLSSDTKDRFDVKFYLISVIFIIFDLELAFLFPWAVAFSSLPIKSIIGVFIFLAEFLVVYAYIWKRGALEWE</sequence>
<dbReference type="InterPro" id="IPR000440">
    <property type="entry name" value="NADH_UbQ/plastoQ_OxRdtase_su3"/>
</dbReference>
<keyword evidence="7 8" id="KW-0520">NAD</keyword>
<comment type="similarity">
    <text evidence="2 7 8">Belongs to the complex I subunit 3 family.</text>
</comment>
<dbReference type="PATRIC" id="fig|1561003.3.peg.1055"/>
<evidence type="ECO:0000256" key="8">
    <source>
        <dbReference type="RuleBase" id="RU003639"/>
    </source>
</evidence>
<comment type="subunit">
    <text evidence="7">NDH-1 is composed of 14 different subunits. Subunits NuoA, H, J, K, L, M, N constitute the membrane sector of the complex.</text>
</comment>
<dbReference type="Pfam" id="PF00507">
    <property type="entry name" value="Oxidored_q4"/>
    <property type="match status" value="1"/>
</dbReference>
<feature type="transmembrane region" description="Helical" evidence="7">
    <location>
        <begin position="62"/>
        <end position="85"/>
    </location>
</feature>
<evidence type="ECO:0000256" key="7">
    <source>
        <dbReference type="HAMAP-Rule" id="MF_01394"/>
    </source>
</evidence>
<evidence type="ECO:0000256" key="3">
    <source>
        <dbReference type="ARBA" id="ARBA00022448"/>
    </source>
</evidence>
<dbReference type="PANTHER" id="PTHR11058">
    <property type="entry name" value="NADH-UBIQUINONE OXIDOREDUCTASE CHAIN 3"/>
    <property type="match status" value="1"/>
</dbReference>
<evidence type="ECO:0000313" key="9">
    <source>
        <dbReference type="EMBL" id="CUT17847.1"/>
    </source>
</evidence>
<dbReference type="EC" id="7.1.1.-" evidence="7"/>
<dbReference type="GO" id="GO:0048038">
    <property type="term" value="F:quinone binding"/>
    <property type="evidence" value="ECO:0007669"/>
    <property type="project" value="UniProtKB-KW"/>
</dbReference>
<dbReference type="GO" id="GO:0005886">
    <property type="term" value="C:plasma membrane"/>
    <property type="evidence" value="ECO:0007669"/>
    <property type="project" value="UniProtKB-SubCell"/>
</dbReference>
<dbReference type="GO" id="GO:0008137">
    <property type="term" value="F:NADH dehydrogenase (ubiquinone) activity"/>
    <property type="evidence" value="ECO:0007669"/>
    <property type="project" value="InterPro"/>
</dbReference>
<evidence type="ECO:0000256" key="6">
    <source>
        <dbReference type="ARBA" id="ARBA00023136"/>
    </source>
</evidence>
<proteinExistence type="inferred from homology"/>
<dbReference type="STRING" id="1561003.Ark11_1031"/>
<keyword evidence="7" id="KW-0830">Ubiquinone</keyword>
<keyword evidence="7" id="KW-1278">Translocase</keyword>
<keyword evidence="3 7" id="KW-0813">Transport</keyword>
<dbReference type="EMBL" id="LN906597">
    <property type="protein sequence ID" value="CUT17847.1"/>
    <property type="molecule type" value="Genomic_DNA"/>
</dbReference>